<dbReference type="InterPro" id="IPR009057">
    <property type="entry name" value="Homeodomain-like_sf"/>
</dbReference>
<keyword evidence="6" id="KW-1185">Reference proteome</keyword>
<name>A0ABT5MY62_9BURK</name>
<evidence type="ECO:0000259" key="4">
    <source>
        <dbReference type="PROSITE" id="PS01124"/>
    </source>
</evidence>
<accession>A0ABT5MY62</accession>
<dbReference type="EMBL" id="JAQSIP010000003">
    <property type="protein sequence ID" value="MDD0838757.1"/>
    <property type="molecule type" value="Genomic_DNA"/>
</dbReference>
<evidence type="ECO:0000313" key="5">
    <source>
        <dbReference type="EMBL" id="MDD0838757.1"/>
    </source>
</evidence>
<dbReference type="Pfam" id="PF12833">
    <property type="entry name" value="HTH_18"/>
    <property type="match status" value="1"/>
</dbReference>
<feature type="domain" description="HTH araC/xylS-type" evidence="4">
    <location>
        <begin position="189"/>
        <end position="287"/>
    </location>
</feature>
<evidence type="ECO:0000256" key="1">
    <source>
        <dbReference type="ARBA" id="ARBA00023015"/>
    </source>
</evidence>
<keyword evidence="3" id="KW-0804">Transcription</keyword>
<dbReference type="RefSeq" id="WP_273951075.1">
    <property type="nucleotide sequence ID" value="NZ_JAQSIP010000003.1"/>
</dbReference>
<dbReference type="InterPro" id="IPR020449">
    <property type="entry name" value="Tscrpt_reg_AraC-type_HTH"/>
</dbReference>
<dbReference type="InterPro" id="IPR018062">
    <property type="entry name" value="HTH_AraC-typ_CS"/>
</dbReference>
<dbReference type="InterPro" id="IPR018060">
    <property type="entry name" value="HTH_AraC"/>
</dbReference>
<evidence type="ECO:0000256" key="3">
    <source>
        <dbReference type="ARBA" id="ARBA00023163"/>
    </source>
</evidence>
<dbReference type="PROSITE" id="PS01124">
    <property type="entry name" value="HTH_ARAC_FAMILY_2"/>
    <property type="match status" value="1"/>
</dbReference>
<dbReference type="SUPFAM" id="SSF46689">
    <property type="entry name" value="Homeodomain-like"/>
    <property type="match status" value="2"/>
</dbReference>
<evidence type="ECO:0000256" key="2">
    <source>
        <dbReference type="ARBA" id="ARBA00023125"/>
    </source>
</evidence>
<dbReference type="PRINTS" id="PR00032">
    <property type="entry name" value="HTHARAC"/>
</dbReference>
<proteinExistence type="predicted"/>
<organism evidence="5 6">
    <name type="scientific">Curvibacter cyanobacteriorum</name>
    <dbReference type="NCBI Taxonomy" id="3026422"/>
    <lineage>
        <taxon>Bacteria</taxon>
        <taxon>Pseudomonadati</taxon>
        <taxon>Pseudomonadota</taxon>
        <taxon>Betaproteobacteria</taxon>
        <taxon>Burkholderiales</taxon>
        <taxon>Comamonadaceae</taxon>
        <taxon>Curvibacter</taxon>
    </lineage>
</organism>
<dbReference type="PANTHER" id="PTHR46796:SF6">
    <property type="entry name" value="ARAC SUBFAMILY"/>
    <property type="match status" value="1"/>
</dbReference>
<protein>
    <submittedName>
        <fullName evidence="5">AraC family transcriptional regulator</fullName>
    </submittedName>
</protein>
<dbReference type="PROSITE" id="PS00041">
    <property type="entry name" value="HTH_ARAC_FAMILY_1"/>
    <property type="match status" value="1"/>
</dbReference>
<keyword evidence="1" id="KW-0805">Transcription regulation</keyword>
<dbReference type="Gene3D" id="1.10.10.60">
    <property type="entry name" value="Homeodomain-like"/>
    <property type="match status" value="2"/>
</dbReference>
<dbReference type="InterPro" id="IPR050204">
    <property type="entry name" value="AraC_XylS_family_regulators"/>
</dbReference>
<dbReference type="PANTHER" id="PTHR46796">
    <property type="entry name" value="HTH-TYPE TRANSCRIPTIONAL ACTIVATOR RHAS-RELATED"/>
    <property type="match status" value="1"/>
</dbReference>
<dbReference type="SMART" id="SM00342">
    <property type="entry name" value="HTH_ARAC"/>
    <property type="match status" value="1"/>
</dbReference>
<evidence type="ECO:0000313" key="6">
    <source>
        <dbReference type="Proteomes" id="UP001528673"/>
    </source>
</evidence>
<comment type="caution">
    <text evidence="5">The sequence shown here is derived from an EMBL/GenBank/DDBJ whole genome shotgun (WGS) entry which is preliminary data.</text>
</comment>
<keyword evidence="2" id="KW-0238">DNA-binding</keyword>
<gene>
    <name evidence="5" type="ORF">PSQ40_09270</name>
</gene>
<reference evidence="5 6" key="1">
    <citation type="submission" date="2023-02" db="EMBL/GenBank/DDBJ databases">
        <title>Bacterial whole genomic sequence of Curvibacter sp. HBC61.</title>
        <authorList>
            <person name="Le V."/>
            <person name="Ko S.-R."/>
            <person name="Ahn C.-Y."/>
            <person name="Oh H.-M."/>
        </authorList>
    </citation>
    <scope>NUCLEOTIDE SEQUENCE [LARGE SCALE GENOMIC DNA]</scope>
    <source>
        <strain evidence="5 6">HBC61</strain>
    </source>
</reference>
<sequence length="289" mass="32224">MNSIVLPGPSSIKTYPLRGVAGTNFLSHWSGPAHQSSSRGTPFLSVALMPQVEHRQALFNFGNGWKDRLCSDDKAIYVTPPNTPHEWRFEGSVMVIMLSISMRQIDGVLEELEISSSALDLVKPLAEKGYSDPLVHDLVLRLWTSSRTDIGCNPLFVQSAIVCILHSIAAKCYEVAGGATRQIAGYDLKAVLDMIEDRLDESLSLSAMADLARVSKFHFIRLFSEETGRTPYQYIQHRRIEKARLLLKTTDRTVADIGATVGFPDPPNFSRTFTRHVGLSPTQYRFQGR</sequence>
<dbReference type="Proteomes" id="UP001528673">
    <property type="component" value="Unassembled WGS sequence"/>
</dbReference>